<evidence type="ECO:0000313" key="1">
    <source>
        <dbReference type="EMBL" id="CCO93770.1"/>
    </source>
</evidence>
<dbReference type="InterPro" id="IPR017133">
    <property type="entry name" value="PvcA"/>
</dbReference>
<dbReference type="PANTHER" id="PTHR37285">
    <property type="entry name" value="SPORE WALL MATURATION PROTEIN DIT1"/>
    <property type="match status" value="1"/>
</dbReference>
<dbReference type="InterPro" id="IPR007817">
    <property type="entry name" value="Isocyanide_synthase_DIT1"/>
</dbReference>
<proteinExistence type="predicted"/>
<dbReference type="EMBL" id="CAPB01000017">
    <property type="protein sequence ID" value="CCO93770.1"/>
    <property type="molecule type" value="Genomic_DNA"/>
</dbReference>
<dbReference type="PANTHER" id="PTHR37285:SF5">
    <property type="entry name" value="SPORE WALL MATURATION PROTEIN DIT1"/>
    <property type="match status" value="1"/>
</dbReference>
<evidence type="ECO:0000313" key="2">
    <source>
        <dbReference type="Proteomes" id="UP000013111"/>
    </source>
</evidence>
<protein>
    <submittedName>
        <fullName evidence="1">Spore wall maturation protein</fullName>
    </submittedName>
</protein>
<comment type="caution">
    <text evidence="1">The sequence shown here is derived from an EMBL/GenBank/DDBJ whole genome shotgun (WGS) entry which is preliminary data.</text>
</comment>
<sequence>MSVHIHSDSPLLILREIDRNRRGYSAYKSCPDHRDLCECFKKTHHSKIKAFVKANRPIEFILPAFPAKSPNKNKVLGYLPDMAERISLAFLNDFCQRIERIYPPGAKLTICSDGRVFGDLIRTSDEKISAYQAGIRQLIADQRANRLDLFNLEDFQPFADCAGSFDEIRQRLIDEFAHPVEAIKRQLMTEEGGRRLYCAITRFLYEDGLMPGYSGSKSKLQQDSRQRAIRVIKRSQAWGALLAHHFPQAIRLSIHPQPAHSQKIGIHMIPTKDSWLTPWHGVAVEEEGKFVLMIRSEAESLRAHIVMRDNQQSHYQIGCPALRDHCDLAKRKMP</sequence>
<organism evidence="1 2">
    <name type="scientific">Erwinia amylovora NBRC 12687 = CFBP 1232</name>
    <dbReference type="NCBI Taxonomy" id="1219359"/>
    <lineage>
        <taxon>Bacteria</taxon>
        <taxon>Pseudomonadati</taxon>
        <taxon>Pseudomonadota</taxon>
        <taxon>Gammaproteobacteria</taxon>
        <taxon>Enterobacterales</taxon>
        <taxon>Erwiniaceae</taxon>
        <taxon>Erwinia</taxon>
    </lineage>
</organism>
<dbReference type="PIRSF" id="PIRSF037196">
    <property type="entry name" value="Pyoverdine_chromoph_PvcA"/>
    <property type="match status" value="1"/>
</dbReference>
<accession>A0A830ZSZ4</accession>
<dbReference type="Proteomes" id="UP000013111">
    <property type="component" value="Unassembled WGS sequence"/>
</dbReference>
<dbReference type="GeneID" id="97606042"/>
<dbReference type="RefSeq" id="WP_004157575.1">
    <property type="nucleotide sequence ID" value="NZ_BAYW01000009.1"/>
</dbReference>
<dbReference type="Pfam" id="PF05141">
    <property type="entry name" value="DIT1_PvcA"/>
    <property type="match status" value="1"/>
</dbReference>
<dbReference type="Gene3D" id="3.30.60.140">
    <property type="match status" value="1"/>
</dbReference>
<reference evidence="1 2" key="1">
    <citation type="submission" date="2012-11" db="EMBL/GenBank/DDBJ databases">
        <authorList>
            <person name="Linke B."/>
        </authorList>
    </citation>
    <scope>NUCLEOTIDE SEQUENCE [LARGE SCALE GENOMIC DNA]</scope>
    <source>
        <strain evidence="2">CFBP 1232</strain>
    </source>
</reference>
<name>A0A830ZSZ4_ERWAM</name>
<reference evidence="1 2" key="2">
    <citation type="submission" date="2013-04" db="EMBL/GenBank/DDBJ databases">
        <title>Comparative genomics of 12 strains of Erwinia amylovora identifies a pan-genome with a large conserved core and provides insights into host specificity.</title>
        <authorList>
            <person name="Mann R.A."/>
            <person name="Smits T.H.M."/>
            <person name="Buehlmann A."/>
            <person name="Blom J."/>
            <person name="Goesmann A."/>
            <person name="Frey J.E."/>
            <person name="Plummer K.M."/>
            <person name="Beer S.V."/>
            <person name="Luck J."/>
            <person name="Duffy B."/>
            <person name="Rodoni B."/>
        </authorList>
    </citation>
    <scope>NUCLEOTIDE SEQUENCE [LARGE SCALE GENOMIC DNA]</scope>
    <source>
        <strain evidence="2">CFBP 1232</strain>
    </source>
</reference>
<dbReference type="AlphaFoldDB" id="A0A830ZSZ4"/>
<gene>
    <name evidence="1" type="ORF">BN437_1840</name>
</gene>